<dbReference type="Pfam" id="PF13606">
    <property type="entry name" value="Ank_3"/>
    <property type="match status" value="1"/>
</dbReference>
<dbReference type="InterPro" id="IPR036770">
    <property type="entry name" value="Ankyrin_rpt-contain_sf"/>
</dbReference>
<dbReference type="Gene3D" id="1.25.40.20">
    <property type="entry name" value="Ankyrin repeat-containing domain"/>
    <property type="match status" value="1"/>
</dbReference>
<dbReference type="PANTHER" id="PTHR24171">
    <property type="entry name" value="ANKYRIN REPEAT DOMAIN-CONTAINING PROTEIN 39-RELATED"/>
    <property type="match status" value="1"/>
</dbReference>
<dbReference type="SUPFAM" id="SSF48403">
    <property type="entry name" value="Ankyrin repeat"/>
    <property type="match status" value="1"/>
</dbReference>
<feature type="repeat" description="ANK" evidence="3">
    <location>
        <begin position="218"/>
        <end position="250"/>
    </location>
</feature>
<dbReference type="AlphaFoldDB" id="A0ABD2WJ91"/>
<evidence type="ECO:0000256" key="1">
    <source>
        <dbReference type="ARBA" id="ARBA00022737"/>
    </source>
</evidence>
<keyword evidence="5" id="KW-1185">Reference proteome</keyword>
<proteinExistence type="predicted"/>
<reference evidence="4 5" key="1">
    <citation type="journal article" date="2024" name="bioRxiv">
        <title>A reference genome for Trichogramma kaykai: A tiny desert-dwelling parasitoid wasp with competing sex-ratio distorters.</title>
        <authorList>
            <person name="Culotta J."/>
            <person name="Lindsey A.R."/>
        </authorList>
    </citation>
    <scope>NUCLEOTIDE SEQUENCE [LARGE SCALE GENOMIC DNA]</scope>
    <source>
        <strain evidence="4 5">KSX58</strain>
    </source>
</reference>
<dbReference type="InterPro" id="IPR002110">
    <property type="entry name" value="Ankyrin_rpt"/>
</dbReference>
<dbReference type="EMBL" id="JBJJXI010000100">
    <property type="protein sequence ID" value="KAL3393173.1"/>
    <property type="molecule type" value="Genomic_DNA"/>
</dbReference>
<evidence type="ECO:0000313" key="4">
    <source>
        <dbReference type="EMBL" id="KAL3393173.1"/>
    </source>
</evidence>
<comment type="caution">
    <text evidence="4">The sequence shown here is derived from an EMBL/GenBank/DDBJ whole genome shotgun (WGS) entry which is preliminary data.</text>
</comment>
<dbReference type="PROSITE" id="PS50088">
    <property type="entry name" value="ANK_REPEAT"/>
    <property type="match status" value="3"/>
</dbReference>
<sequence>MSFCGRACTRVCVCVCVPRVHKTSTIMTMTNEPLDEDCFEKLAKLRAKVNNWQCEKERRDFLRQLYPLISNWEGPYPNLLAIFARGEIDAFLGESVLASTDYHREVAPLLDFVIRSGYTDDDDDDKEQQRSYGSKKSSVYRVTPVHRARAKYYGTHNGQNLVRNLFRVYNCYEVNYRDAEGYTHLHVACEFGCEEIVELFLKLGRVSPDCLLRGGGGSGDSPLHLAMKRGRHAVARLLQRHGADVNLANAEGHTALHIICKNYSDAKYAEKFFEIERELLDKNNNNDDDSPAPRPRLRIDARDNEGRTPLQWAVASLLPDMVDVLIDNGADLASFVFPTESYLGERFKSRNKISYCFRLRLASDALACIERLERRGYELKRDDVRTIQNFFANHGLFEKTTQQQQQQEESQSNWRDQEEFAEKSREIMMTPSLPLYDLVRLRPEAAAKRVAYEDYFKFARRTDLWDLPEAPRDACLVHLCEIMSRRFFRASAIDPFIELTRNRLPLLCCDLIVDNLKNEDLWRICLATATEIT</sequence>
<feature type="repeat" description="ANK" evidence="3">
    <location>
        <begin position="180"/>
        <end position="204"/>
    </location>
</feature>
<accession>A0ABD2WJ91</accession>
<dbReference type="SMART" id="SM00248">
    <property type="entry name" value="ANK"/>
    <property type="match status" value="4"/>
</dbReference>
<evidence type="ECO:0000313" key="5">
    <source>
        <dbReference type="Proteomes" id="UP001627154"/>
    </source>
</evidence>
<protein>
    <recommendedName>
        <fullName evidence="6">Ankyrin repeat protein</fullName>
    </recommendedName>
</protein>
<evidence type="ECO:0000256" key="2">
    <source>
        <dbReference type="ARBA" id="ARBA00023043"/>
    </source>
</evidence>
<organism evidence="4 5">
    <name type="scientific">Trichogramma kaykai</name>
    <dbReference type="NCBI Taxonomy" id="54128"/>
    <lineage>
        <taxon>Eukaryota</taxon>
        <taxon>Metazoa</taxon>
        <taxon>Ecdysozoa</taxon>
        <taxon>Arthropoda</taxon>
        <taxon>Hexapoda</taxon>
        <taxon>Insecta</taxon>
        <taxon>Pterygota</taxon>
        <taxon>Neoptera</taxon>
        <taxon>Endopterygota</taxon>
        <taxon>Hymenoptera</taxon>
        <taxon>Apocrita</taxon>
        <taxon>Proctotrupomorpha</taxon>
        <taxon>Chalcidoidea</taxon>
        <taxon>Trichogrammatidae</taxon>
        <taxon>Trichogramma</taxon>
    </lineage>
</organism>
<evidence type="ECO:0000256" key="3">
    <source>
        <dbReference type="PROSITE-ProRule" id="PRU00023"/>
    </source>
</evidence>
<name>A0ABD2WJ91_9HYME</name>
<dbReference type="Proteomes" id="UP001627154">
    <property type="component" value="Unassembled WGS sequence"/>
</dbReference>
<keyword evidence="2 3" id="KW-0040">ANK repeat</keyword>
<gene>
    <name evidence="4" type="ORF">TKK_012424</name>
</gene>
<evidence type="ECO:0008006" key="6">
    <source>
        <dbReference type="Google" id="ProtNLM"/>
    </source>
</evidence>
<dbReference type="Pfam" id="PF12796">
    <property type="entry name" value="Ank_2"/>
    <property type="match status" value="1"/>
</dbReference>
<keyword evidence="1" id="KW-0677">Repeat</keyword>
<feature type="repeat" description="ANK" evidence="3">
    <location>
        <begin position="305"/>
        <end position="332"/>
    </location>
</feature>
<dbReference type="PROSITE" id="PS50297">
    <property type="entry name" value="ANK_REP_REGION"/>
    <property type="match status" value="3"/>
</dbReference>